<dbReference type="WBParaSite" id="RSKR_0000611100.1">
    <property type="protein sequence ID" value="RSKR_0000611100.1"/>
    <property type="gene ID" value="RSKR_0000611100"/>
</dbReference>
<name>A0AC35TZL6_9BILA</name>
<reference evidence="2" key="1">
    <citation type="submission" date="2016-11" db="UniProtKB">
        <authorList>
            <consortium name="WormBaseParasite"/>
        </authorList>
    </citation>
    <scope>IDENTIFICATION</scope>
    <source>
        <strain evidence="2">KR3021</strain>
    </source>
</reference>
<protein>
    <submittedName>
        <fullName evidence="2">60S ribosomal protein L18</fullName>
    </submittedName>
</protein>
<sequence length="187" mass="20590">MGLDICHKYDRKPRRTAPKSEDPYQRVLAKVYQNLAKKTGSKFDAIVAKRLCMSRINRAPISLSKITKFVGQPGNADKIVVTASTVTDDIRLTTLPKVRVVATKVTRTARARIVKAGGEVLTFDQLAILAPTGKNTILVQGPRSRREANKHFGAPGVPGSSAKPFTRSKGRKFERARGRRSTCGYKI</sequence>
<proteinExistence type="predicted"/>
<evidence type="ECO:0000313" key="1">
    <source>
        <dbReference type="Proteomes" id="UP000095286"/>
    </source>
</evidence>
<organism evidence="1 2">
    <name type="scientific">Rhabditophanes sp. KR3021</name>
    <dbReference type="NCBI Taxonomy" id="114890"/>
    <lineage>
        <taxon>Eukaryota</taxon>
        <taxon>Metazoa</taxon>
        <taxon>Ecdysozoa</taxon>
        <taxon>Nematoda</taxon>
        <taxon>Chromadorea</taxon>
        <taxon>Rhabditida</taxon>
        <taxon>Tylenchina</taxon>
        <taxon>Panagrolaimomorpha</taxon>
        <taxon>Strongyloidoidea</taxon>
        <taxon>Alloionematidae</taxon>
        <taxon>Rhabditophanes</taxon>
    </lineage>
</organism>
<dbReference type="Proteomes" id="UP000095286">
    <property type="component" value="Unplaced"/>
</dbReference>
<accession>A0AC35TZL6</accession>
<evidence type="ECO:0000313" key="2">
    <source>
        <dbReference type="WBParaSite" id="RSKR_0000611100.1"/>
    </source>
</evidence>